<evidence type="ECO:0000256" key="6">
    <source>
        <dbReference type="ARBA" id="ARBA00022630"/>
    </source>
</evidence>
<organism evidence="18 19">
    <name type="scientific">Caproicibacterium amylolyticum</name>
    <dbReference type="NCBI Taxonomy" id="2766537"/>
    <lineage>
        <taxon>Bacteria</taxon>
        <taxon>Bacillati</taxon>
        <taxon>Bacillota</taxon>
        <taxon>Clostridia</taxon>
        <taxon>Eubacteriales</taxon>
        <taxon>Oscillospiraceae</taxon>
        <taxon>Caproicibacterium</taxon>
    </lineage>
</organism>
<dbReference type="RefSeq" id="WP_212507361.1">
    <property type="nucleotide sequence ID" value="NZ_CP060696.1"/>
</dbReference>
<dbReference type="SUPFAM" id="SSF52518">
    <property type="entry name" value="Thiamin diphosphate-binding fold (THDP-binding)"/>
    <property type="match status" value="2"/>
</dbReference>
<dbReference type="UniPathway" id="UPA00047">
    <property type="reaction ID" value="UER00055"/>
</dbReference>
<dbReference type="GO" id="GO:0050660">
    <property type="term" value="F:flavin adenine dinucleotide binding"/>
    <property type="evidence" value="ECO:0007669"/>
    <property type="project" value="InterPro"/>
</dbReference>
<evidence type="ECO:0000256" key="7">
    <source>
        <dbReference type="ARBA" id="ARBA00022679"/>
    </source>
</evidence>
<dbReference type="AlphaFoldDB" id="A0A7G9WHY4"/>
<dbReference type="EMBL" id="CP060696">
    <property type="protein sequence ID" value="QNO18296.1"/>
    <property type="molecule type" value="Genomic_DNA"/>
</dbReference>
<evidence type="ECO:0000256" key="5">
    <source>
        <dbReference type="ARBA" id="ARBA00022605"/>
    </source>
</evidence>
<dbReference type="PANTHER" id="PTHR18968:SF13">
    <property type="entry name" value="ACETOLACTATE SYNTHASE CATALYTIC SUBUNIT, MITOCHONDRIAL"/>
    <property type="match status" value="1"/>
</dbReference>
<evidence type="ECO:0000256" key="11">
    <source>
        <dbReference type="ARBA" id="ARBA00023052"/>
    </source>
</evidence>
<dbReference type="NCBIfam" id="TIGR00118">
    <property type="entry name" value="acolac_lg"/>
    <property type="match status" value="1"/>
</dbReference>
<dbReference type="InterPro" id="IPR000399">
    <property type="entry name" value="TPP-bd_CS"/>
</dbReference>
<feature type="domain" description="Thiamine pyrophosphate enzyme central" evidence="15">
    <location>
        <begin position="191"/>
        <end position="326"/>
    </location>
</feature>
<dbReference type="KEGG" id="caml:H6X83_01115"/>
<evidence type="ECO:0000259" key="16">
    <source>
        <dbReference type="Pfam" id="PF02775"/>
    </source>
</evidence>
<keyword evidence="10 14" id="KW-0460">Magnesium</keyword>
<dbReference type="FunFam" id="3.40.50.970:FF:000007">
    <property type="entry name" value="Acetolactate synthase"/>
    <property type="match status" value="1"/>
</dbReference>
<keyword evidence="11 14" id="KW-0786">Thiamine pyrophosphate</keyword>
<dbReference type="GO" id="GO:0000287">
    <property type="term" value="F:magnesium ion binding"/>
    <property type="evidence" value="ECO:0007669"/>
    <property type="project" value="UniProtKB-UniRule"/>
</dbReference>
<evidence type="ECO:0000256" key="8">
    <source>
        <dbReference type="ARBA" id="ARBA00022723"/>
    </source>
</evidence>
<dbReference type="CDD" id="cd07035">
    <property type="entry name" value="TPP_PYR_POX_like"/>
    <property type="match status" value="1"/>
</dbReference>
<accession>A0A7G9WHY4</accession>
<keyword evidence="5 14" id="KW-0028">Amino-acid biosynthesis</keyword>
<dbReference type="InterPro" id="IPR029035">
    <property type="entry name" value="DHS-like_NAD/FAD-binding_dom"/>
</dbReference>
<dbReference type="Pfam" id="PF00205">
    <property type="entry name" value="TPP_enzyme_M"/>
    <property type="match status" value="1"/>
</dbReference>
<dbReference type="GO" id="GO:0005948">
    <property type="term" value="C:acetolactate synthase complex"/>
    <property type="evidence" value="ECO:0007669"/>
    <property type="project" value="TreeGrafter"/>
</dbReference>
<protein>
    <recommendedName>
        <fullName evidence="4 14">Acetolactate synthase</fullName>
        <ecNumber evidence="4 14">2.2.1.6</ecNumber>
    </recommendedName>
</protein>
<dbReference type="Proteomes" id="UP000516046">
    <property type="component" value="Chromosome"/>
</dbReference>
<dbReference type="Pfam" id="PF02775">
    <property type="entry name" value="TPP_enzyme_C"/>
    <property type="match status" value="1"/>
</dbReference>
<dbReference type="GO" id="GO:0003984">
    <property type="term" value="F:acetolactate synthase activity"/>
    <property type="evidence" value="ECO:0007669"/>
    <property type="project" value="UniProtKB-EC"/>
</dbReference>
<evidence type="ECO:0000259" key="17">
    <source>
        <dbReference type="Pfam" id="PF02776"/>
    </source>
</evidence>
<gene>
    <name evidence="18" type="primary">ilvB</name>
    <name evidence="18" type="ORF">H6X83_01115</name>
</gene>
<dbReference type="InterPro" id="IPR029061">
    <property type="entry name" value="THDP-binding"/>
</dbReference>
<keyword evidence="12 14" id="KW-0100">Branched-chain amino acid biosynthesis</keyword>
<proteinExistence type="inferred from homology"/>
<keyword evidence="9" id="KW-0274">FAD</keyword>
<sequence length="554" mass="60131">MLLTGAQIIMECLLEQKVDTVFGYPGGAVLNIYDALYEYRDRINHVRTAHEQGAAHAADGYARSTGKAGVCIATSGPGATNLVTGIATAYMDSVPVVAITGNVNVDLLGLDSFQEVDITGITMPITKHNFLVKHIEDLADVLRQAFQIAQSGRPGPVLVDIPKDLTAKKYEYQKQAPLPLLPVHYPSDEHLRQAAQMLQNSRQPFLYLGGGVSLSGADKEAAAFAEKLDAPVSASLMAQGAFDAHNSRYMGMLGMHGTKTSAEAIKNCDLFVAVGTRFSDRVLCNAGLFARNCPILQIDIDAAEFNKNIDVDLRLEGDARQVLTGLLSLLPQQNHAAWMEQVHAWQKAYPLTQAAEAGVLPKDVLETLDKLTDSNAILTTEVGQHQMWAAQFYKFRRPRQFLTSGGLGTMGYGLGAALGAQAGNPKAKVINVAGDGGLHMNCNELATVAHYSLPVVELLLNNSVLGMVRQWQKLFYDNRFSQTTLDTNTDFCKLAEAFGVKAYRIKTKEEIEPTLKEALAQQGPVLVDCWVDKDVNVLPMVPAGASVEDPMLEM</sequence>
<dbReference type="GO" id="GO:0009097">
    <property type="term" value="P:isoleucine biosynthetic process"/>
    <property type="evidence" value="ECO:0007669"/>
    <property type="project" value="UniProtKB-UniPathway"/>
</dbReference>
<dbReference type="InterPro" id="IPR012846">
    <property type="entry name" value="Acetolactate_synth_lsu"/>
</dbReference>
<evidence type="ECO:0000256" key="1">
    <source>
        <dbReference type="ARBA" id="ARBA00004974"/>
    </source>
</evidence>
<keyword evidence="6" id="KW-0285">Flavoprotein</keyword>
<dbReference type="InterPro" id="IPR045229">
    <property type="entry name" value="TPP_enz"/>
</dbReference>
<evidence type="ECO:0000256" key="10">
    <source>
        <dbReference type="ARBA" id="ARBA00022842"/>
    </source>
</evidence>
<dbReference type="CDD" id="cd02015">
    <property type="entry name" value="TPP_AHAS"/>
    <property type="match status" value="1"/>
</dbReference>
<keyword evidence="8 14" id="KW-0479">Metal-binding</keyword>
<dbReference type="GO" id="GO:0030976">
    <property type="term" value="F:thiamine pyrophosphate binding"/>
    <property type="evidence" value="ECO:0007669"/>
    <property type="project" value="UniProtKB-UniRule"/>
</dbReference>
<dbReference type="FunFam" id="3.40.50.970:FF:000016">
    <property type="entry name" value="Acetolactate synthase"/>
    <property type="match status" value="1"/>
</dbReference>
<evidence type="ECO:0000256" key="3">
    <source>
        <dbReference type="ARBA" id="ARBA00007812"/>
    </source>
</evidence>
<evidence type="ECO:0000256" key="9">
    <source>
        <dbReference type="ARBA" id="ARBA00022827"/>
    </source>
</evidence>
<dbReference type="InterPro" id="IPR011766">
    <property type="entry name" value="TPP_enzyme_TPP-bd"/>
</dbReference>
<evidence type="ECO:0000256" key="12">
    <source>
        <dbReference type="ARBA" id="ARBA00023304"/>
    </source>
</evidence>
<comment type="pathway">
    <text evidence="2 14">Amino-acid biosynthesis; L-valine biosynthesis; L-valine from pyruvate: step 1/4.</text>
</comment>
<evidence type="ECO:0000313" key="19">
    <source>
        <dbReference type="Proteomes" id="UP000516046"/>
    </source>
</evidence>
<comment type="catalytic activity">
    <reaction evidence="13 14">
        <text>2 pyruvate + H(+) = (2S)-2-acetolactate + CO2</text>
        <dbReference type="Rhea" id="RHEA:25249"/>
        <dbReference type="ChEBI" id="CHEBI:15361"/>
        <dbReference type="ChEBI" id="CHEBI:15378"/>
        <dbReference type="ChEBI" id="CHEBI:16526"/>
        <dbReference type="ChEBI" id="CHEBI:58476"/>
        <dbReference type="EC" id="2.2.1.6"/>
    </reaction>
</comment>
<evidence type="ECO:0000256" key="13">
    <source>
        <dbReference type="ARBA" id="ARBA00048670"/>
    </source>
</evidence>
<reference evidence="18 19" key="1">
    <citation type="submission" date="2020-08" db="EMBL/GenBank/DDBJ databases">
        <authorList>
            <person name="Ren C."/>
            <person name="Gu Y."/>
            <person name="Xu Y."/>
        </authorList>
    </citation>
    <scope>NUCLEOTIDE SEQUENCE [LARGE SCALE GENOMIC DNA]</scope>
    <source>
        <strain evidence="18 19">LBM18003</strain>
    </source>
</reference>
<name>A0A7G9WHY4_9FIRM</name>
<dbReference type="Pfam" id="PF02776">
    <property type="entry name" value="TPP_enzyme_N"/>
    <property type="match status" value="1"/>
</dbReference>
<evidence type="ECO:0000256" key="4">
    <source>
        <dbReference type="ARBA" id="ARBA00013145"/>
    </source>
</evidence>
<comment type="similarity">
    <text evidence="3 14">Belongs to the TPP enzyme family.</text>
</comment>
<evidence type="ECO:0000256" key="14">
    <source>
        <dbReference type="RuleBase" id="RU003591"/>
    </source>
</evidence>
<evidence type="ECO:0000259" key="15">
    <source>
        <dbReference type="Pfam" id="PF00205"/>
    </source>
</evidence>
<dbReference type="PANTHER" id="PTHR18968">
    <property type="entry name" value="THIAMINE PYROPHOSPHATE ENZYMES"/>
    <property type="match status" value="1"/>
</dbReference>
<evidence type="ECO:0000313" key="18">
    <source>
        <dbReference type="EMBL" id="QNO18296.1"/>
    </source>
</evidence>
<keyword evidence="19" id="KW-1185">Reference proteome</keyword>
<comment type="cofactor">
    <cofactor evidence="14">
        <name>Mg(2+)</name>
        <dbReference type="ChEBI" id="CHEBI:18420"/>
    </cofactor>
    <text evidence="14">Binds 1 Mg(2+) ion per subunit.</text>
</comment>
<dbReference type="InterPro" id="IPR012000">
    <property type="entry name" value="Thiamin_PyroP_enz_cen_dom"/>
</dbReference>
<evidence type="ECO:0000256" key="2">
    <source>
        <dbReference type="ARBA" id="ARBA00005025"/>
    </source>
</evidence>
<dbReference type="Gene3D" id="3.40.50.970">
    <property type="match status" value="2"/>
</dbReference>
<dbReference type="PROSITE" id="PS00187">
    <property type="entry name" value="TPP_ENZYMES"/>
    <property type="match status" value="1"/>
</dbReference>
<comment type="pathway">
    <text evidence="1 14">Amino-acid biosynthesis; L-isoleucine biosynthesis; L-isoleucine from 2-oxobutanoate: step 1/4.</text>
</comment>
<dbReference type="GO" id="GO:0009099">
    <property type="term" value="P:L-valine biosynthetic process"/>
    <property type="evidence" value="ECO:0007669"/>
    <property type="project" value="UniProtKB-UniPathway"/>
</dbReference>
<dbReference type="InterPro" id="IPR039368">
    <property type="entry name" value="AHAS_TPP"/>
</dbReference>
<dbReference type="Gene3D" id="3.40.50.1220">
    <property type="entry name" value="TPP-binding domain"/>
    <property type="match status" value="1"/>
</dbReference>
<feature type="domain" description="Thiamine pyrophosphate enzyme TPP-binding" evidence="16">
    <location>
        <begin position="382"/>
        <end position="529"/>
    </location>
</feature>
<dbReference type="InterPro" id="IPR012001">
    <property type="entry name" value="Thiamin_PyroP_enz_TPP-bd_dom"/>
</dbReference>
<dbReference type="SUPFAM" id="SSF52467">
    <property type="entry name" value="DHS-like NAD/FAD-binding domain"/>
    <property type="match status" value="1"/>
</dbReference>
<dbReference type="UniPathway" id="UPA00049">
    <property type="reaction ID" value="UER00059"/>
</dbReference>
<dbReference type="EC" id="2.2.1.6" evidence="4 14"/>
<comment type="cofactor">
    <cofactor evidence="14">
        <name>thiamine diphosphate</name>
        <dbReference type="ChEBI" id="CHEBI:58937"/>
    </cofactor>
    <text evidence="14">Binds 1 thiamine pyrophosphate per subunit.</text>
</comment>
<keyword evidence="7 14" id="KW-0808">Transferase</keyword>
<feature type="domain" description="Thiamine pyrophosphate enzyme N-terminal TPP-binding" evidence="17">
    <location>
        <begin position="4"/>
        <end position="119"/>
    </location>
</feature>